<dbReference type="GO" id="GO:0008270">
    <property type="term" value="F:zinc ion binding"/>
    <property type="evidence" value="ECO:0007669"/>
    <property type="project" value="UniProtKB-KW"/>
</dbReference>
<evidence type="ECO:0000256" key="9">
    <source>
        <dbReference type="ARBA" id="ARBA00023125"/>
    </source>
</evidence>
<feature type="domain" description="C2H2-type" evidence="14">
    <location>
        <begin position="251"/>
        <end position="278"/>
    </location>
</feature>
<comment type="function">
    <text evidence="1">May be involved in transcriptional regulation.</text>
</comment>
<dbReference type="InterPro" id="IPR001909">
    <property type="entry name" value="KRAB"/>
</dbReference>
<dbReference type="AlphaFoldDB" id="A0A9B0H7H2"/>
<dbReference type="FunFam" id="3.30.160.60:FF:001179">
    <property type="entry name" value="zinc finger protein 621 isoform X3"/>
    <property type="match status" value="1"/>
</dbReference>
<reference evidence="17" key="1">
    <citation type="submission" date="2025-08" db="UniProtKB">
        <authorList>
            <consortium name="RefSeq"/>
        </authorList>
    </citation>
    <scope>IDENTIFICATION</scope>
</reference>
<dbReference type="Pfam" id="PF01352">
    <property type="entry name" value="KRAB"/>
    <property type="match status" value="1"/>
</dbReference>
<dbReference type="PANTHER" id="PTHR23234">
    <property type="entry name" value="ZNF44 PROTEIN"/>
    <property type="match status" value="1"/>
</dbReference>
<evidence type="ECO:0000313" key="17">
    <source>
        <dbReference type="RefSeq" id="XP_004412176.1"/>
    </source>
</evidence>
<evidence type="ECO:0000256" key="1">
    <source>
        <dbReference type="ARBA" id="ARBA00003767"/>
    </source>
</evidence>
<feature type="compositionally biased region" description="Polar residues" evidence="13">
    <location>
        <begin position="205"/>
        <end position="216"/>
    </location>
</feature>
<comment type="similarity">
    <text evidence="3">Belongs to the krueppel C2H2-type zinc-finger protein family.</text>
</comment>
<feature type="compositionally biased region" description="Low complexity" evidence="13">
    <location>
        <begin position="424"/>
        <end position="440"/>
    </location>
</feature>
<evidence type="ECO:0000256" key="4">
    <source>
        <dbReference type="ARBA" id="ARBA00022723"/>
    </source>
</evidence>
<dbReference type="PANTHER" id="PTHR23234:SF10">
    <property type="entry name" value="RIKEN CDNA 6720489N17 GENE-RELATED"/>
    <property type="match status" value="1"/>
</dbReference>
<dbReference type="Gene3D" id="3.30.160.60">
    <property type="entry name" value="Classic Zinc Finger"/>
    <property type="match status" value="6"/>
</dbReference>
<comment type="subcellular location">
    <subcellularLocation>
        <location evidence="2">Nucleus</location>
    </subcellularLocation>
</comment>
<dbReference type="InterPro" id="IPR050758">
    <property type="entry name" value="Znf_C2H2-type"/>
</dbReference>
<evidence type="ECO:0000256" key="8">
    <source>
        <dbReference type="ARBA" id="ARBA00023015"/>
    </source>
</evidence>
<dbReference type="InterPro" id="IPR036236">
    <property type="entry name" value="Znf_C2H2_sf"/>
</dbReference>
<dbReference type="Gene3D" id="6.10.140.140">
    <property type="match status" value="1"/>
</dbReference>
<dbReference type="SUPFAM" id="SSF57667">
    <property type="entry name" value="beta-beta-alpha zinc fingers"/>
    <property type="match status" value="4"/>
</dbReference>
<dbReference type="FunFam" id="3.30.160.60:FF:002254">
    <property type="entry name" value="Zinc finger protein 540"/>
    <property type="match status" value="2"/>
</dbReference>
<dbReference type="GO" id="GO:0006355">
    <property type="term" value="P:regulation of DNA-templated transcription"/>
    <property type="evidence" value="ECO:0007669"/>
    <property type="project" value="InterPro"/>
</dbReference>
<evidence type="ECO:0000259" key="15">
    <source>
        <dbReference type="PROSITE" id="PS50805"/>
    </source>
</evidence>
<evidence type="ECO:0000256" key="13">
    <source>
        <dbReference type="SAM" id="MobiDB-lite"/>
    </source>
</evidence>
<evidence type="ECO:0000256" key="7">
    <source>
        <dbReference type="ARBA" id="ARBA00022833"/>
    </source>
</evidence>
<feature type="compositionally biased region" description="Basic and acidic residues" evidence="13">
    <location>
        <begin position="177"/>
        <end position="191"/>
    </location>
</feature>
<keyword evidence="4" id="KW-0479">Metal-binding</keyword>
<accession>A0A9B0H7H2</accession>
<dbReference type="PROSITE" id="PS00028">
    <property type="entry name" value="ZINC_FINGER_C2H2_1"/>
    <property type="match status" value="6"/>
</dbReference>
<feature type="region of interest" description="Disordered" evidence="13">
    <location>
        <begin position="519"/>
        <end position="548"/>
    </location>
</feature>
<feature type="domain" description="C2H2-type" evidence="14">
    <location>
        <begin position="364"/>
        <end position="391"/>
    </location>
</feature>
<evidence type="ECO:0000256" key="11">
    <source>
        <dbReference type="ARBA" id="ARBA00023242"/>
    </source>
</evidence>
<protein>
    <submittedName>
        <fullName evidence="17">Zinc finger protein 620</fullName>
    </submittedName>
</protein>
<keyword evidence="11" id="KW-0539">Nucleus</keyword>
<keyword evidence="5" id="KW-0677">Repeat</keyword>
<keyword evidence="7" id="KW-0862">Zinc</keyword>
<dbReference type="GO" id="GO:0003677">
    <property type="term" value="F:DNA binding"/>
    <property type="evidence" value="ECO:0007669"/>
    <property type="project" value="UniProtKB-KW"/>
</dbReference>
<keyword evidence="9" id="KW-0238">DNA-binding</keyword>
<evidence type="ECO:0000256" key="6">
    <source>
        <dbReference type="ARBA" id="ARBA00022771"/>
    </source>
</evidence>
<dbReference type="InterPro" id="IPR013087">
    <property type="entry name" value="Znf_C2H2_type"/>
</dbReference>
<dbReference type="RefSeq" id="XP_004412176.1">
    <property type="nucleotide sequence ID" value="XM_004412119.1"/>
</dbReference>
<feature type="region of interest" description="Disordered" evidence="13">
    <location>
        <begin position="159"/>
        <end position="216"/>
    </location>
</feature>
<evidence type="ECO:0000256" key="5">
    <source>
        <dbReference type="ARBA" id="ARBA00022737"/>
    </source>
</evidence>
<dbReference type="GO" id="GO:0005634">
    <property type="term" value="C:nucleus"/>
    <property type="evidence" value="ECO:0007669"/>
    <property type="project" value="UniProtKB-SubCell"/>
</dbReference>
<evidence type="ECO:0000256" key="12">
    <source>
        <dbReference type="PROSITE-ProRule" id="PRU00042"/>
    </source>
</evidence>
<dbReference type="Pfam" id="PF00096">
    <property type="entry name" value="zf-C2H2"/>
    <property type="match status" value="5"/>
</dbReference>
<dbReference type="SMART" id="SM00349">
    <property type="entry name" value="KRAB"/>
    <property type="match status" value="1"/>
</dbReference>
<dbReference type="SMART" id="SM00355">
    <property type="entry name" value="ZnF_C2H2"/>
    <property type="match status" value="6"/>
</dbReference>
<feature type="compositionally biased region" description="Basic and acidic residues" evidence="13">
    <location>
        <begin position="121"/>
        <end position="142"/>
    </location>
</feature>
<name>A0A9B0H7H2_ODORO</name>
<sequence>MRVMLAEGWPPWGVRGIGELSLAIPPHPGLSRNLLFQEPVTFEDVAVYFTQNEWVILDPSQRALYREVMLENYANVASLAFLFTRPVLVSQLERGELPWGLEPWEPAGREALRGICPGGETRAEKEESTPKEHISKETESHRLTLGGLPGNVPQRLDFGSSPEQQHGHWVAKKAKSNRRDFTDGPASHHEACTVGSGEQCEKSGENVSVSTQLSTDQTVPSGQLSYECRKCGRYFSRVADFQGCHTGERSFKCKECGKAFRYNSLLIRHQVIHTGKKPFKCKECGKGLSSDTALIQHQRIHTGEKPFECKECGKAFISSSVFLQHQRFHTGEKLYECNECWKTFSCSSSFIVHQRRIHTGEKPFECKECGKAFSQKITLVQHERVHTGEKPYECEVCGKTFSWCGRFTLHRKLHTQKIPVQDSAEAAAAAAGEAPAKEQAGSGPPQPRLFRAAGRVTWSGPRGPQRRDASARPRGALGACARFRIGLPLPAFRCSERESVGSSEVYVQGPPGIGFLVFPGGSSAPPTPELGPSVGSSPLPDSELGRLGLAEAARGGRAAF</sequence>
<keyword evidence="16" id="KW-1185">Reference proteome</keyword>
<dbReference type="PROSITE" id="PS50805">
    <property type="entry name" value="KRAB"/>
    <property type="match status" value="1"/>
</dbReference>
<dbReference type="FunFam" id="3.30.160.60:FF:000016">
    <property type="entry name" value="zinc finger protein 37 homolog"/>
    <property type="match status" value="1"/>
</dbReference>
<feature type="domain" description="KRAB" evidence="15">
    <location>
        <begin position="40"/>
        <end position="111"/>
    </location>
</feature>
<feature type="domain" description="C2H2-type" evidence="14">
    <location>
        <begin position="335"/>
        <end position="363"/>
    </location>
</feature>
<evidence type="ECO:0000313" key="16">
    <source>
        <dbReference type="Proteomes" id="UP000245340"/>
    </source>
</evidence>
<feature type="region of interest" description="Disordered" evidence="13">
    <location>
        <begin position="424"/>
        <end position="449"/>
    </location>
</feature>
<evidence type="ECO:0000256" key="2">
    <source>
        <dbReference type="ARBA" id="ARBA00004123"/>
    </source>
</evidence>
<evidence type="ECO:0000259" key="14">
    <source>
        <dbReference type="PROSITE" id="PS50157"/>
    </source>
</evidence>
<gene>
    <name evidence="17" type="primary">ZNF620</name>
</gene>
<feature type="domain" description="C2H2-type" evidence="14">
    <location>
        <begin position="279"/>
        <end position="306"/>
    </location>
</feature>
<dbReference type="FunFam" id="3.30.160.60:FF:000024">
    <property type="entry name" value="zinc finger protein 140 isoform X1"/>
    <property type="match status" value="1"/>
</dbReference>
<feature type="domain" description="C2H2-type" evidence="14">
    <location>
        <begin position="307"/>
        <end position="334"/>
    </location>
</feature>
<dbReference type="FunFam" id="3.30.160.60:FF:002090">
    <property type="entry name" value="Zinc finger protein 473"/>
    <property type="match status" value="1"/>
</dbReference>
<keyword evidence="8" id="KW-0805">Transcription regulation</keyword>
<dbReference type="PROSITE" id="PS50157">
    <property type="entry name" value="ZINC_FINGER_C2H2_2"/>
    <property type="match status" value="6"/>
</dbReference>
<dbReference type="CDD" id="cd07765">
    <property type="entry name" value="KRAB_A-box"/>
    <property type="match status" value="1"/>
</dbReference>
<dbReference type="Proteomes" id="UP000245340">
    <property type="component" value="Unplaced"/>
</dbReference>
<organism evidence="16 17">
    <name type="scientific">Odobenus rosmarus divergens</name>
    <name type="common">Pacific walrus</name>
    <dbReference type="NCBI Taxonomy" id="9708"/>
    <lineage>
        <taxon>Eukaryota</taxon>
        <taxon>Metazoa</taxon>
        <taxon>Chordata</taxon>
        <taxon>Craniata</taxon>
        <taxon>Vertebrata</taxon>
        <taxon>Euteleostomi</taxon>
        <taxon>Mammalia</taxon>
        <taxon>Eutheria</taxon>
        <taxon>Laurasiatheria</taxon>
        <taxon>Carnivora</taxon>
        <taxon>Caniformia</taxon>
        <taxon>Pinnipedia</taxon>
        <taxon>Odobenidae</taxon>
        <taxon>Odobenus</taxon>
    </lineage>
</organism>
<evidence type="ECO:0000256" key="3">
    <source>
        <dbReference type="ARBA" id="ARBA00006991"/>
    </source>
</evidence>
<dbReference type="InterPro" id="IPR036051">
    <property type="entry name" value="KRAB_dom_sf"/>
</dbReference>
<feature type="domain" description="C2H2-type" evidence="14">
    <location>
        <begin position="392"/>
        <end position="419"/>
    </location>
</feature>
<dbReference type="SUPFAM" id="SSF109640">
    <property type="entry name" value="KRAB domain (Kruppel-associated box)"/>
    <property type="match status" value="1"/>
</dbReference>
<keyword evidence="10" id="KW-0804">Transcription</keyword>
<feature type="region of interest" description="Disordered" evidence="13">
    <location>
        <begin position="119"/>
        <end position="147"/>
    </location>
</feature>
<keyword evidence="6 12" id="KW-0863">Zinc-finger</keyword>
<evidence type="ECO:0000256" key="10">
    <source>
        <dbReference type="ARBA" id="ARBA00023163"/>
    </source>
</evidence>
<proteinExistence type="inferred from homology"/>